<dbReference type="EMBL" id="SGWZ01000004">
    <property type="protein sequence ID" value="RZS67218.1"/>
    <property type="molecule type" value="Genomic_DNA"/>
</dbReference>
<evidence type="ECO:0000313" key="2">
    <source>
        <dbReference type="Proteomes" id="UP000292039"/>
    </source>
</evidence>
<comment type="caution">
    <text evidence="1">The sequence shown here is derived from an EMBL/GenBank/DDBJ whole genome shotgun (WGS) entry which is preliminary data.</text>
</comment>
<sequence>MQPFSSAGKMEFFCYSNKAAKMTKFHKLALKLE</sequence>
<organism evidence="1 2">
    <name type="scientific">Kerstersia gyiorum</name>
    <dbReference type="NCBI Taxonomy" id="206506"/>
    <lineage>
        <taxon>Bacteria</taxon>
        <taxon>Pseudomonadati</taxon>
        <taxon>Pseudomonadota</taxon>
        <taxon>Betaproteobacteria</taxon>
        <taxon>Burkholderiales</taxon>
        <taxon>Alcaligenaceae</taxon>
        <taxon>Kerstersia</taxon>
    </lineage>
</organism>
<reference evidence="1 2" key="1">
    <citation type="submission" date="2019-02" db="EMBL/GenBank/DDBJ databases">
        <title>Genomic Encyclopedia of Type Strains, Phase IV (KMG-IV): sequencing the most valuable type-strain genomes for metagenomic binning, comparative biology and taxonomic classification.</title>
        <authorList>
            <person name="Goeker M."/>
        </authorList>
    </citation>
    <scope>NUCLEOTIDE SEQUENCE [LARGE SCALE GENOMIC DNA]</scope>
    <source>
        <strain evidence="1 2">DSM 16618</strain>
    </source>
</reference>
<gene>
    <name evidence="1" type="ORF">EV679_2429</name>
</gene>
<protein>
    <submittedName>
        <fullName evidence="1">Uncharacterized protein</fullName>
    </submittedName>
</protein>
<dbReference type="AlphaFoldDB" id="A0A4Q7MIV0"/>
<dbReference type="Proteomes" id="UP000292039">
    <property type="component" value="Unassembled WGS sequence"/>
</dbReference>
<evidence type="ECO:0000313" key="1">
    <source>
        <dbReference type="EMBL" id="RZS67218.1"/>
    </source>
</evidence>
<proteinExistence type="predicted"/>
<name>A0A4Q7MIV0_9BURK</name>
<accession>A0A4Q7MIV0</accession>